<dbReference type="AlphaFoldDB" id="A0A1I4UGA5"/>
<comment type="cofactor">
    <cofactor evidence="1">
        <name>Mg(2+)</name>
        <dbReference type="ChEBI" id="CHEBI:18420"/>
    </cofactor>
</comment>
<feature type="coiled-coil region" evidence="5">
    <location>
        <begin position="226"/>
        <end position="253"/>
    </location>
</feature>
<dbReference type="GO" id="GO:0043709">
    <property type="term" value="P:cell adhesion involved in single-species biofilm formation"/>
    <property type="evidence" value="ECO:0007669"/>
    <property type="project" value="TreeGrafter"/>
</dbReference>
<feature type="transmembrane region" description="Helical" evidence="6">
    <location>
        <begin position="92"/>
        <end position="110"/>
    </location>
</feature>
<feature type="transmembrane region" description="Helical" evidence="6">
    <location>
        <begin position="38"/>
        <end position="55"/>
    </location>
</feature>
<evidence type="ECO:0000256" key="6">
    <source>
        <dbReference type="SAM" id="Phobius"/>
    </source>
</evidence>
<evidence type="ECO:0000313" key="8">
    <source>
        <dbReference type="EMBL" id="SFM88044.1"/>
    </source>
</evidence>
<keyword evidence="6" id="KW-0812">Transmembrane</keyword>
<dbReference type="GO" id="GO:0052621">
    <property type="term" value="F:diguanylate cyclase activity"/>
    <property type="evidence" value="ECO:0007669"/>
    <property type="project" value="UniProtKB-EC"/>
</dbReference>
<protein>
    <recommendedName>
        <fullName evidence="3">diguanylate cyclase</fullName>
        <ecNumber evidence="3">2.7.7.65</ecNumber>
    </recommendedName>
</protein>
<keyword evidence="6" id="KW-0472">Membrane</keyword>
<evidence type="ECO:0000256" key="5">
    <source>
        <dbReference type="SAM" id="Coils"/>
    </source>
</evidence>
<dbReference type="SMART" id="SM00267">
    <property type="entry name" value="GGDEF"/>
    <property type="match status" value="1"/>
</dbReference>
<accession>A0A1I4UGA5</accession>
<dbReference type="RefSeq" id="WP_093478844.1">
    <property type="nucleotide sequence ID" value="NZ_FOUI01000022.1"/>
</dbReference>
<dbReference type="OrthoDB" id="9812260at2"/>
<feature type="transmembrane region" description="Helical" evidence="6">
    <location>
        <begin position="116"/>
        <end position="135"/>
    </location>
</feature>
<evidence type="ECO:0000256" key="1">
    <source>
        <dbReference type="ARBA" id="ARBA00001946"/>
    </source>
</evidence>
<organism evidence="8 9">
    <name type="scientific">Halopseudomonas yangmingensis</name>
    <dbReference type="NCBI Taxonomy" id="1720063"/>
    <lineage>
        <taxon>Bacteria</taxon>
        <taxon>Pseudomonadati</taxon>
        <taxon>Pseudomonadota</taxon>
        <taxon>Gammaproteobacteria</taxon>
        <taxon>Pseudomonadales</taxon>
        <taxon>Pseudomonadaceae</taxon>
        <taxon>Halopseudomonas</taxon>
    </lineage>
</organism>
<dbReference type="InterPro" id="IPR043128">
    <property type="entry name" value="Rev_trsase/Diguanyl_cyclase"/>
</dbReference>
<feature type="domain" description="GGDEF" evidence="7">
    <location>
        <begin position="248"/>
        <end position="382"/>
    </location>
</feature>
<keyword evidence="5" id="KW-0175">Coiled coil</keyword>
<evidence type="ECO:0000256" key="2">
    <source>
        <dbReference type="ARBA" id="ARBA00004533"/>
    </source>
</evidence>
<dbReference type="EMBL" id="FOUI01000022">
    <property type="protein sequence ID" value="SFM88044.1"/>
    <property type="molecule type" value="Genomic_DNA"/>
</dbReference>
<reference evidence="9" key="1">
    <citation type="submission" date="2016-10" db="EMBL/GenBank/DDBJ databases">
        <authorList>
            <person name="Varghese N."/>
            <person name="Submissions S."/>
        </authorList>
    </citation>
    <scope>NUCLEOTIDE SEQUENCE [LARGE SCALE GENOMIC DNA]</scope>
    <source>
        <strain evidence="9">DSM 24213</strain>
    </source>
</reference>
<dbReference type="Pfam" id="PF00990">
    <property type="entry name" value="GGDEF"/>
    <property type="match status" value="1"/>
</dbReference>
<dbReference type="PANTHER" id="PTHR45138:SF9">
    <property type="entry name" value="DIGUANYLATE CYCLASE DGCM-RELATED"/>
    <property type="match status" value="1"/>
</dbReference>
<sequence length="385" mass="42297">MIAHSPTIFASVAWVAFIMAFCLLVVGRFDQRDGLSTVGAGLLAYALTYACFMQHGNAPLWLTYSLANTLLSLALAFYSASLFRINQRPVPWRLIICGPISMGLLMALLLETREPRMLAACAVLIAQCLLIIWWARANRIPGGRAHLLVMIGAGVSVFGILIRVVAILSGMAEEMRYDVSNLRQTISLSIGTVTVMMITLGLVLMSKERIEGILKHMALHDPLTELPNRRAIMEQLEREIERARRNRSMLAVAIIDIDYFKKINDTHGHLAGDAVLQHCARLMKARLRHSDSLGRYGGEEFLLLLPDTSTEGATIALDDLRSHIASSPTLFEGQPINQSFSVGVFCGIPGSQDTGTSLLGRADAALYLAKQSGRNLLRLAETWVP</sequence>
<name>A0A1I4UGA5_9GAMM</name>
<keyword evidence="9" id="KW-1185">Reference proteome</keyword>
<dbReference type="SUPFAM" id="SSF55073">
    <property type="entry name" value="Nucleotide cyclase"/>
    <property type="match status" value="1"/>
</dbReference>
<dbReference type="PANTHER" id="PTHR45138">
    <property type="entry name" value="REGULATORY COMPONENTS OF SENSORY TRANSDUCTION SYSTEM"/>
    <property type="match status" value="1"/>
</dbReference>
<comment type="catalytic activity">
    <reaction evidence="4">
        <text>2 GTP = 3',3'-c-di-GMP + 2 diphosphate</text>
        <dbReference type="Rhea" id="RHEA:24898"/>
        <dbReference type="ChEBI" id="CHEBI:33019"/>
        <dbReference type="ChEBI" id="CHEBI:37565"/>
        <dbReference type="ChEBI" id="CHEBI:58805"/>
        <dbReference type="EC" id="2.7.7.65"/>
    </reaction>
</comment>
<dbReference type="PROSITE" id="PS50887">
    <property type="entry name" value="GGDEF"/>
    <property type="match status" value="1"/>
</dbReference>
<evidence type="ECO:0000256" key="3">
    <source>
        <dbReference type="ARBA" id="ARBA00012528"/>
    </source>
</evidence>
<evidence type="ECO:0000256" key="4">
    <source>
        <dbReference type="ARBA" id="ARBA00034247"/>
    </source>
</evidence>
<comment type="subcellular location">
    <subcellularLocation>
        <location evidence="2">Cell inner membrane</location>
    </subcellularLocation>
</comment>
<feature type="transmembrane region" description="Helical" evidence="6">
    <location>
        <begin position="6"/>
        <end position="26"/>
    </location>
</feature>
<dbReference type="NCBIfam" id="TIGR00254">
    <property type="entry name" value="GGDEF"/>
    <property type="match status" value="1"/>
</dbReference>
<dbReference type="InterPro" id="IPR029787">
    <property type="entry name" value="Nucleotide_cyclase"/>
</dbReference>
<dbReference type="Proteomes" id="UP000243629">
    <property type="component" value="Unassembled WGS sequence"/>
</dbReference>
<dbReference type="InterPro" id="IPR000160">
    <property type="entry name" value="GGDEF_dom"/>
</dbReference>
<gene>
    <name evidence="8" type="ORF">SAMN05216217_12216</name>
</gene>
<feature type="transmembrane region" description="Helical" evidence="6">
    <location>
        <begin position="147"/>
        <end position="166"/>
    </location>
</feature>
<feature type="transmembrane region" description="Helical" evidence="6">
    <location>
        <begin position="61"/>
        <end position="80"/>
    </location>
</feature>
<dbReference type="GO" id="GO:1902201">
    <property type="term" value="P:negative regulation of bacterial-type flagellum-dependent cell motility"/>
    <property type="evidence" value="ECO:0007669"/>
    <property type="project" value="TreeGrafter"/>
</dbReference>
<dbReference type="InterPro" id="IPR050469">
    <property type="entry name" value="Diguanylate_Cyclase"/>
</dbReference>
<evidence type="ECO:0000313" key="9">
    <source>
        <dbReference type="Proteomes" id="UP000243629"/>
    </source>
</evidence>
<dbReference type="FunFam" id="3.30.70.270:FF:000001">
    <property type="entry name" value="Diguanylate cyclase domain protein"/>
    <property type="match status" value="1"/>
</dbReference>
<dbReference type="GO" id="GO:0005886">
    <property type="term" value="C:plasma membrane"/>
    <property type="evidence" value="ECO:0007669"/>
    <property type="project" value="UniProtKB-SubCell"/>
</dbReference>
<proteinExistence type="predicted"/>
<dbReference type="EC" id="2.7.7.65" evidence="3"/>
<feature type="transmembrane region" description="Helical" evidence="6">
    <location>
        <begin position="186"/>
        <end position="205"/>
    </location>
</feature>
<dbReference type="Gene3D" id="3.30.70.270">
    <property type="match status" value="1"/>
</dbReference>
<dbReference type="CDD" id="cd01949">
    <property type="entry name" value="GGDEF"/>
    <property type="match status" value="1"/>
</dbReference>
<dbReference type="STRING" id="1720063.SAMN05216217_12216"/>
<keyword evidence="6" id="KW-1133">Transmembrane helix</keyword>
<evidence type="ECO:0000259" key="7">
    <source>
        <dbReference type="PROSITE" id="PS50887"/>
    </source>
</evidence>